<organism evidence="6 7">
    <name type="scientific">Kaistia geumhonensis</name>
    <dbReference type="NCBI Taxonomy" id="410839"/>
    <lineage>
        <taxon>Bacteria</taxon>
        <taxon>Pseudomonadati</taxon>
        <taxon>Pseudomonadota</taxon>
        <taxon>Alphaproteobacteria</taxon>
        <taxon>Hyphomicrobiales</taxon>
        <taxon>Kaistiaceae</taxon>
        <taxon>Kaistia</taxon>
    </lineage>
</organism>
<dbReference type="SUPFAM" id="SSF55729">
    <property type="entry name" value="Acyl-CoA N-acyltransferases (Nat)"/>
    <property type="match status" value="1"/>
</dbReference>
<evidence type="ECO:0000256" key="2">
    <source>
        <dbReference type="ARBA" id="ARBA00022490"/>
    </source>
</evidence>
<dbReference type="InterPro" id="IPR000182">
    <property type="entry name" value="GNAT_dom"/>
</dbReference>
<dbReference type="InterPro" id="IPR006464">
    <property type="entry name" value="AcTrfase_RimI/Ard1"/>
</dbReference>
<reference evidence="6 7" key="1">
    <citation type="submission" date="2023-07" db="EMBL/GenBank/DDBJ databases">
        <title>Genomic Encyclopedia of Type Strains, Phase IV (KMG-IV): sequencing the most valuable type-strain genomes for metagenomic binning, comparative biology and taxonomic classification.</title>
        <authorList>
            <person name="Goeker M."/>
        </authorList>
    </citation>
    <scope>NUCLEOTIDE SEQUENCE [LARGE SCALE GENOMIC DNA]</scope>
    <source>
        <strain evidence="6 7">B1-1</strain>
    </source>
</reference>
<dbReference type="PANTHER" id="PTHR43420:SF44">
    <property type="entry name" value="ACETYLTRANSFERASE YPEA"/>
    <property type="match status" value="1"/>
</dbReference>
<evidence type="ECO:0000256" key="1">
    <source>
        <dbReference type="ARBA" id="ARBA00005395"/>
    </source>
</evidence>
<keyword evidence="4 6" id="KW-0012">Acyltransferase</keyword>
<comment type="caution">
    <text evidence="6">The sequence shown here is derived from an EMBL/GenBank/DDBJ whole genome shotgun (WGS) entry which is preliminary data.</text>
</comment>
<gene>
    <name evidence="6" type="ORF">QO015_002542</name>
</gene>
<dbReference type="EC" id="2.3.1.267" evidence="6"/>
<dbReference type="Gene3D" id="3.40.630.30">
    <property type="match status" value="1"/>
</dbReference>
<dbReference type="InterPro" id="IPR050680">
    <property type="entry name" value="YpeA/RimI_acetyltransf"/>
</dbReference>
<name>A0ABU0M7I4_9HYPH</name>
<proteinExistence type="inferred from homology"/>
<dbReference type="RefSeq" id="WP_266278977.1">
    <property type="nucleotide sequence ID" value="NZ_JAPKNF010000001.1"/>
</dbReference>
<keyword evidence="3 6" id="KW-0808">Transferase</keyword>
<feature type="domain" description="N-acetyltransferase" evidence="5">
    <location>
        <begin position="14"/>
        <end position="166"/>
    </location>
</feature>
<keyword evidence="2" id="KW-0963">Cytoplasm</keyword>
<dbReference type="Pfam" id="PF00583">
    <property type="entry name" value="Acetyltransf_1"/>
    <property type="match status" value="1"/>
</dbReference>
<protein>
    <submittedName>
        <fullName evidence="6">Ribosomal-protein-alanine N-acetyltransferase</fullName>
        <ecNumber evidence="6">2.3.1.267</ecNumber>
    </submittedName>
</protein>
<keyword evidence="7" id="KW-1185">Reference proteome</keyword>
<evidence type="ECO:0000259" key="5">
    <source>
        <dbReference type="PROSITE" id="PS51186"/>
    </source>
</evidence>
<dbReference type="GO" id="GO:0008999">
    <property type="term" value="F:protein-N-terminal-alanine acetyltransferase activity"/>
    <property type="evidence" value="ECO:0007669"/>
    <property type="project" value="UniProtKB-EC"/>
</dbReference>
<dbReference type="Proteomes" id="UP001223743">
    <property type="component" value="Unassembled WGS sequence"/>
</dbReference>
<evidence type="ECO:0000256" key="3">
    <source>
        <dbReference type="ARBA" id="ARBA00022679"/>
    </source>
</evidence>
<evidence type="ECO:0000256" key="4">
    <source>
        <dbReference type="ARBA" id="ARBA00023315"/>
    </source>
</evidence>
<evidence type="ECO:0000313" key="6">
    <source>
        <dbReference type="EMBL" id="MDQ0516929.1"/>
    </source>
</evidence>
<dbReference type="PROSITE" id="PS51186">
    <property type="entry name" value="GNAT"/>
    <property type="match status" value="1"/>
</dbReference>
<dbReference type="EMBL" id="JAUSWJ010000001">
    <property type="protein sequence ID" value="MDQ0516929.1"/>
    <property type="molecule type" value="Genomic_DNA"/>
</dbReference>
<dbReference type="NCBIfam" id="TIGR01575">
    <property type="entry name" value="rimI"/>
    <property type="match status" value="1"/>
</dbReference>
<dbReference type="PANTHER" id="PTHR43420">
    <property type="entry name" value="ACETYLTRANSFERASE"/>
    <property type="match status" value="1"/>
</dbReference>
<accession>A0ABU0M7I4</accession>
<dbReference type="InterPro" id="IPR016181">
    <property type="entry name" value="Acyl_CoA_acyltransferase"/>
</dbReference>
<sequence>MIDFMHPFLPQPRLAYDEPQSETDLEAMVTIHAEGFRRGWSLDEFERLIAEKTVRTLLLRRESVFGTRTVVGFVMLRVVAGEAEVLTVAVGEARRGRGYGRRLMEEALRRLYADAVESVFLEVSEVNDPALALYRRLGFKEVGRRKGYYADGAGGATALVMRLQLR</sequence>
<evidence type="ECO:0000313" key="7">
    <source>
        <dbReference type="Proteomes" id="UP001223743"/>
    </source>
</evidence>
<comment type="similarity">
    <text evidence="1">Belongs to the acetyltransferase family. RimI subfamily.</text>
</comment>